<feature type="domain" description="Tetracyclin repressor-like C-terminal" evidence="5">
    <location>
        <begin position="84"/>
        <end position="171"/>
    </location>
</feature>
<dbReference type="Gene3D" id="1.10.10.60">
    <property type="entry name" value="Homeodomain-like"/>
    <property type="match status" value="1"/>
</dbReference>
<dbReference type="SUPFAM" id="SSF46689">
    <property type="entry name" value="Homeodomain-like"/>
    <property type="match status" value="1"/>
</dbReference>
<evidence type="ECO:0000259" key="5">
    <source>
        <dbReference type="Pfam" id="PF16925"/>
    </source>
</evidence>
<comment type="caution">
    <text evidence="6">The sequence shown here is derived from an EMBL/GenBank/DDBJ whole genome shotgun (WGS) entry which is preliminary data.</text>
</comment>
<name>A0A105V6N0_9BURK</name>
<dbReference type="PANTHER" id="PTHR47506">
    <property type="entry name" value="TRANSCRIPTIONAL REGULATORY PROTEIN"/>
    <property type="match status" value="1"/>
</dbReference>
<keyword evidence="7" id="KW-1185">Reference proteome</keyword>
<feature type="domain" description="HTH tetR-type" evidence="4">
    <location>
        <begin position="13"/>
        <end position="54"/>
    </location>
</feature>
<reference evidence="6 7" key="1">
    <citation type="submission" date="2015-11" db="EMBL/GenBank/DDBJ databases">
        <title>Expanding the genomic diversity of Burkholderia species for the development of highly accurate diagnostics.</title>
        <authorList>
            <person name="Sahl J."/>
            <person name="Keim P."/>
            <person name="Wagner D."/>
        </authorList>
    </citation>
    <scope>NUCLEOTIDE SEQUENCE [LARGE SCALE GENOMIC DNA]</scope>
    <source>
        <strain evidence="6 7">MSMB1301WGS</strain>
    </source>
</reference>
<sequence length="188" mass="20505">MARNKEFDIDQVLDAAIGVFRSHGYAGTSAGMLVEAMRIGRQSLYDTFGDKWRLYCAAVKRYGESERQAHLDALNQGRKAIDGLHAMMNRVVREARQSCLGVVSICEFGDSDPELTKLREGIGKFLLKALTQKVQEAQAQGNVSRDVDAKQAASFLVASIAAIRLSARAGASDPELASLGRLAMRVLM</sequence>
<protein>
    <submittedName>
        <fullName evidence="6">TetR family transcriptional regulator</fullName>
    </submittedName>
</protein>
<keyword evidence="2" id="KW-0238">DNA-binding</keyword>
<gene>
    <name evidence="6" type="ORF">WT27_10945</name>
</gene>
<evidence type="ECO:0000256" key="1">
    <source>
        <dbReference type="ARBA" id="ARBA00023015"/>
    </source>
</evidence>
<dbReference type="Proteomes" id="UP000062317">
    <property type="component" value="Unassembled WGS sequence"/>
</dbReference>
<dbReference type="InterPro" id="IPR009057">
    <property type="entry name" value="Homeodomain-like_sf"/>
</dbReference>
<dbReference type="InterPro" id="IPR001647">
    <property type="entry name" value="HTH_TetR"/>
</dbReference>
<dbReference type="AlphaFoldDB" id="A0A105V6N0"/>
<organism evidence="6 7">
    <name type="scientific">Burkholderia territorii</name>
    <dbReference type="NCBI Taxonomy" id="1503055"/>
    <lineage>
        <taxon>Bacteria</taxon>
        <taxon>Pseudomonadati</taxon>
        <taxon>Pseudomonadota</taxon>
        <taxon>Betaproteobacteria</taxon>
        <taxon>Burkholderiales</taxon>
        <taxon>Burkholderiaceae</taxon>
        <taxon>Burkholderia</taxon>
        <taxon>Burkholderia cepacia complex</taxon>
    </lineage>
</organism>
<dbReference type="Gene3D" id="1.10.357.10">
    <property type="entry name" value="Tetracycline Repressor, domain 2"/>
    <property type="match status" value="1"/>
</dbReference>
<dbReference type="Pfam" id="PF16925">
    <property type="entry name" value="TetR_C_13"/>
    <property type="match status" value="1"/>
</dbReference>
<dbReference type="InterPro" id="IPR036271">
    <property type="entry name" value="Tet_transcr_reg_TetR-rel_C_sf"/>
</dbReference>
<dbReference type="InterPro" id="IPR011075">
    <property type="entry name" value="TetR_C"/>
</dbReference>
<dbReference type="Pfam" id="PF00440">
    <property type="entry name" value="TetR_N"/>
    <property type="match status" value="1"/>
</dbReference>
<keyword evidence="3" id="KW-0804">Transcription</keyword>
<evidence type="ECO:0000256" key="2">
    <source>
        <dbReference type="ARBA" id="ARBA00023125"/>
    </source>
</evidence>
<accession>A0A105V6N0</accession>
<dbReference type="SUPFAM" id="SSF48498">
    <property type="entry name" value="Tetracyclin repressor-like, C-terminal domain"/>
    <property type="match status" value="1"/>
</dbReference>
<keyword evidence="1" id="KW-0805">Transcription regulation</keyword>
<dbReference type="RefSeq" id="WP_060107751.1">
    <property type="nucleotide sequence ID" value="NZ_LPEQ01000106.1"/>
</dbReference>
<evidence type="ECO:0000256" key="3">
    <source>
        <dbReference type="ARBA" id="ARBA00023163"/>
    </source>
</evidence>
<evidence type="ECO:0000313" key="6">
    <source>
        <dbReference type="EMBL" id="KVV42328.1"/>
    </source>
</evidence>
<evidence type="ECO:0000259" key="4">
    <source>
        <dbReference type="Pfam" id="PF00440"/>
    </source>
</evidence>
<dbReference type="GO" id="GO:0003677">
    <property type="term" value="F:DNA binding"/>
    <property type="evidence" value="ECO:0007669"/>
    <property type="project" value="UniProtKB-KW"/>
</dbReference>
<dbReference type="EMBL" id="LPEQ01000106">
    <property type="protein sequence ID" value="KVV42328.1"/>
    <property type="molecule type" value="Genomic_DNA"/>
</dbReference>
<dbReference type="PANTHER" id="PTHR47506:SF1">
    <property type="entry name" value="HTH-TYPE TRANSCRIPTIONAL REGULATOR YJDC"/>
    <property type="match status" value="1"/>
</dbReference>
<proteinExistence type="predicted"/>
<evidence type="ECO:0000313" key="7">
    <source>
        <dbReference type="Proteomes" id="UP000062317"/>
    </source>
</evidence>